<dbReference type="SUPFAM" id="SSF88723">
    <property type="entry name" value="PIN domain-like"/>
    <property type="match status" value="1"/>
</dbReference>
<evidence type="ECO:0000313" key="2">
    <source>
        <dbReference type="EMBL" id="OGC09263.1"/>
    </source>
</evidence>
<dbReference type="InterPro" id="IPR029060">
    <property type="entry name" value="PIN-like_dom_sf"/>
</dbReference>
<evidence type="ECO:0000259" key="1">
    <source>
        <dbReference type="Pfam" id="PF01850"/>
    </source>
</evidence>
<feature type="domain" description="PIN" evidence="1">
    <location>
        <begin position="10"/>
        <end position="131"/>
    </location>
</feature>
<dbReference type="Pfam" id="PF01850">
    <property type="entry name" value="PIN"/>
    <property type="match status" value="1"/>
</dbReference>
<name>A0A1F4RP76_UNCSA</name>
<dbReference type="Gene3D" id="3.40.50.1010">
    <property type="entry name" value="5'-nuclease"/>
    <property type="match status" value="1"/>
</dbReference>
<dbReference type="AlphaFoldDB" id="A0A1F4RP76"/>
<dbReference type="EMBL" id="METQ01000033">
    <property type="protein sequence ID" value="OGC09263.1"/>
    <property type="molecule type" value="Genomic_DNA"/>
</dbReference>
<evidence type="ECO:0000313" key="3">
    <source>
        <dbReference type="Proteomes" id="UP000179095"/>
    </source>
</evidence>
<accession>A0A1F4RP76</accession>
<dbReference type="Proteomes" id="UP000179095">
    <property type="component" value="Unassembled WGS sequence"/>
</dbReference>
<dbReference type="InterPro" id="IPR002716">
    <property type="entry name" value="PIN_dom"/>
</dbReference>
<proteinExistence type="predicted"/>
<protein>
    <recommendedName>
        <fullName evidence="1">PIN domain-containing protein</fullName>
    </recommendedName>
</protein>
<organism evidence="2 3">
    <name type="scientific">candidate division WOR-1 bacterium RIFCSPLOWO2_12_FULL_45_9</name>
    <dbReference type="NCBI Taxonomy" id="1802568"/>
    <lineage>
        <taxon>Bacteria</taxon>
        <taxon>Bacillati</taxon>
        <taxon>Saganbacteria</taxon>
    </lineage>
</organism>
<reference evidence="2 3" key="1">
    <citation type="journal article" date="2016" name="Nat. Commun.">
        <title>Thousands of microbial genomes shed light on interconnected biogeochemical processes in an aquifer system.</title>
        <authorList>
            <person name="Anantharaman K."/>
            <person name="Brown C.T."/>
            <person name="Hug L.A."/>
            <person name="Sharon I."/>
            <person name="Castelle C.J."/>
            <person name="Probst A.J."/>
            <person name="Thomas B.C."/>
            <person name="Singh A."/>
            <person name="Wilkins M.J."/>
            <person name="Karaoz U."/>
            <person name="Brodie E.L."/>
            <person name="Williams K.H."/>
            <person name="Hubbard S.S."/>
            <person name="Banfield J.F."/>
        </authorList>
    </citation>
    <scope>NUCLEOTIDE SEQUENCE [LARGE SCALE GENOMIC DNA]</scope>
</reference>
<comment type="caution">
    <text evidence="2">The sequence shown here is derived from an EMBL/GenBank/DDBJ whole genome shotgun (WGS) entry which is preliminary data.</text>
</comment>
<gene>
    <name evidence="2" type="ORF">A3F86_02745</name>
</gene>
<dbReference type="STRING" id="1802568.A3F86_02745"/>
<sequence>MDLKAYRSVALDTMVFIHLFEGSAAFTGKISKLFREIEKGAINGVTTVITISEILAKPLAEQNIELADEYKNVINGFPHLRVQEINQHIAVAAAALKAKYSIRLPDALQIAGGIYSGAQAFVTNDKQLRLVEEIKIILLDKL</sequence>